<reference evidence="6" key="2">
    <citation type="submission" date="2024-01" db="EMBL/GenBank/DDBJ databases">
        <title>Roseobacter fucihabitans sp. nov., isolated from the brown alga Fucus spiralis.</title>
        <authorList>
            <person name="Hahnke S."/>
            <person name="Berger M."/>
            <person name="Schlingloff A."/>
            <person name="Athale I."/>
            <person name="Neumann-Schaal M."/>
            <person name="Adenaya A."/>
            <person name="Poehlein A."/>
            <person name="Daniel R."/>
            <person name="Pertersen J."/>
            <person name="Brinkhoff T."/>
        </authorList>
    </citation>
    <scope>NUCLEOTIDE SEQUENCE [LARGE SCALE GENOMIC DNA]</scope>
    <source>
        <strain evidence="6">B14</strain>
    </source>
</reference>
<proteinExistence type="inferred from homology"/>
<evidence type="ECO:0000256" key="2">
    <source>
        <dbReference type="RuleBase" id="RU362119"/>
    </source>
</evidence>
<dbReference type="Gene3D" id="3.60.21.10">
    <property type="match status" value="1"/>
</dbReference>
<dbReference type="InterPro" id="IPR008334">
    <property type="entry name" value="5'-Nucleotdase_C"/>
</dbReference>
<dbReference type="PRINTS" id="PR01607">
    <property type="entry name" value="APYRASEFAMLY"/>
</dbReference>
<dbReference type="Proteomes" id="UP001318682">
    <property type="component" value="Chromosome"/>
</dbReference>
<protein>
    <submittedName>
        <fullName evidence="5">Trifunctional nucleotide phosphoesterase protein YfkN</fullName>
    </submittedName>
</protein>
<dbReference type="PANTHER" id="PTHR11575">
    <property type="entry name" value="5'-NUCLEOTIDASE-RELATED"/>
    <property type="match status" value="1"/>
</dbReference>
<dbReference type="InterPro" id="IPR004843">
    <property type="entry name" value="Calcineurin-like_PHP"/>
</dbReference>
<feature type="domain" description="Calcineurin-like phosphoesterase" evidence="3">
    <location>
        <begin position="19"/>
        <end position="253"/>
    </location>
</feature>
<dbReference type="RefSeq" id="WP_187430586.1">
    <property type="nucleotide sequence ID" value="NZ_CP143423.1"/>
</dbReference>
<keyword evidence="2" id="KW-0378">Hydrolase</keyword>
<dbReference type="InterPro" id="IPR036907">
    <property type="entry name" value="5'-Nucleotdase_C_sf"/>
</dbReference>
<organism evidence="5 6">
    <name type="scientific">Roseobacter fucihabitans</name>
    <dbReference type="NCBI Taxonomy" id="1537242"/>
    <lineage>
        <taxon>Bacteria</taxon>
        <taxon>Pseudomonadati</taxon>
        <taxon>Pseudomonadota</taxon>
        <taxon>Alphaproteobacteria</taxon>
        <taxon>Rhodobacterales</taxon>
        <taxon>Roseobacteraceae</taxon>
        <taxon>Roseobacter</taxon>
    </lineage>
</organism>
<name>A0ABZ2BZT8_9RHOB</name>
<keyword evidence="2" id="KW-0547">Nucleotide-binding</keyword>
<evidence type="ECO:0000313" key="5">
    <source>
        <dbReference type="EMBL" id="WVX50622.1"/>
    </source>
</evidence>
<dbReference type="SUPFAM" id="SSF56300">
    <property type="entry name" value="Metallo-dependent phosphatases"/>
    <property type="match status" value="1"/>
</dbReference>
<dbReference type="Pfam" id="PF00149">
    <property type="entry name" value="Metallophos"/>
    <property type="match status" value="1"/>
</dbReference>
<keyword evidence="1" id="KW-0732">Signal</keyword>
<accession>A0ABZ2BZT8</accession>
<dbReference type="SUPFAM" id="SSF55816">
    <property type="entry name" value="5'-nucleotidase (syn. UDP-sugar hydrolase), C-terminal domain"/>
    <property type="match status" value="1"/>
</dbReference>
<dbReference type="Pfam" id="PF02872">
    <property type="entry name" value="5_nucleotid_C"/>
    <property type="match status" value="1"/>
</dbReference>
<evidence type="ECO:0000256" key="1">
    <source>
        <dbReference type="ARBA" id="ARBA00022729"/>
    </source>
</evidence>
<sequence length="623" mass="66277">MTKIAFASDPNTTDATLTLRLLATSDLHMQLIAYDYANDRTTSGDSLARLASVIRQARSEAQVANAICLLVDNGDTLQGTPLGGYLVDHPVAAHPMIAAMNALGYDALGIGNHDFDHGLDHLSHCLAQSKAPVLCANLRSGKLPMVQGFTVLERSCTTSLGVAHTLRIGIVSVLPQQTAAWNRHQLEGQAEVDPPLPALSAAVAAARAAGADVIIVLAHMGIAQFDEGEDAQNQIAEVARVKGVDAVVAGHTHLRFPGPDHGDVTGIDCDTGMIGDVPVVMPGCSASELGVIDLSLSQTGPQTGWRICARASVLRKPDGASATDRTIETLVQDAHDKTRAHLRQPVAALSRPMHSYFALAQPSPIPAMIAAAKRLAIERAVAGTEMAQLPLLAAVATTATGGFDGPENFVSLPAGQLERRHIAGLIPYANQVWAVRASGARLRDWLERSALLFNVLCRDVPDQMLVDPKVPGFRFDAIYGLTYQIDLASPPRFDAAGRAISGAAGRVRDIRWQGAPLDPDQEFLVAVTDHRAGGGGAFRAFNDADTMVRDELALDQALIDYLKDPDCAVEPACDPWHFKSGTGMSAFLHTAPDALNHLGDIARMRPEACGYSADGFIRLRLHL</sequence>
<feature type="domain" description="5'-Nucleotidase C-terminal" evidence="4">
    <location>
        <begin position="360"/>
        <end position="542"/>
    </location>
</feature>
<evidence type="ECO:0000313" key="6">
    <source>
        <dbReference type="Proteomes" id="UP001318682"/>
    </source>
</evidence>
<evidence type="ECO:0000259" key="3">
    <source>
        <dbReference type="Pfam" id="PF00149"/>
    </source>
</evidence>
<evidence type="ECO:0000259" key="4">
    <source>
        <dbReference type="Pfam" id="PF02872"/>
    </source>
</evidence>
<keyword evidence="6" id="KW-1185">Reference proteome</keyword>
<dbReference type="Gene3D" id="3.90.780.10">
    <property type="entry name" value="5'-Nucleotidase, C-terminal domain"/>
    <property type="match status" value="1"/>
</dbReference>
<gene>
    <name evidence="5" type="primary">yfkN_2</name>
    <name evidence="5" type="ORF">ROLI_037210</name>
</gene>
<dbReference type="InterPro" id="IPR006179">
    <property type="entry name" value="5_nucleotidase/apyrase"/>
</dbReference>
<reference evidence="5 6" key="1">
    <citation type="submission" date="2015-07" db="EMBL/GenBank/DDBJ databases">
        <authorList>
            <person name="Voget S."/>
            <person name="Dogs M."/>
            <person name="Brinkhoff T.H."/>
            <person name="Daniel R."/>
        </authorList>
    </citation>
    <scope>NUCLEOTIDE SEQUENCE [LARGE SCALE GENOMIC DNA]</scope>
    <source>
        <strain evidence="5 6">B14</strain>
    </source>
</reference>
<dbReference type="EMBL" id="CP143423">
    <property type="protein sequence ID" value="WVX50622.1"/>
    <property type="molecule type" value="Genomic_DNA"/>
</dbReference>
<dbReference type="InterPro" id="IPR029052">
    <property type="entry name" value="Metallo-depent_PP-like"/>
</dbReference>
<dbReference type="PANTHER" id="PTHR11575:SF6">
    <property type="entry name" value="2',3'-CYCLIC-NUCLEOTIDE 2'-PHOSPHODIESTERASE_3'-NUCLEOTIDASE"/>
    <property type="match status" value="1"/>
</dbReference>
<comment type="similarity">
    <text evidence="2">Belongs to the 5'-nucleotidase family.</text>
</comment>